<keyword evidence="5 9" id="KW-0812">Transmembrane</keyword>
<dbReference type="GO" id="GO:0071978">
    <property type="term" value="P:bacterial-type flagellum-dependent swarming motility"/>
    <property type="evidence" value="ECO:0007669"/>
    <property type="project" value="InterPro"/>
</dbReference>
<dbReference type="Pfam" id="PF01618">
    <property type="entry name" value="MotA_ExbB"/>
    <property type="match status" value="1"/>
</dbReference>
<evidence type="ECO:0000256" key="9">
    <source>
        <dbReference type="SAM" id="Phobius"/>
    </source>
</evidence>
<comment type="similarity">
    <text evidence="2">Belongs to the MotA family.</text>
</comment>
<evidence type="ECO:0000256" key="3">
    <source>
        <dbReference type="ARBA" id="ARBA00022448"/>
    </source>
</evidence>
<evidence type="ECO:0000313" key="12">
    <source>
        <dbReference type="Proteomes" id="UP000319817"/>
    </source>
</evidence>
<name>A0A517NVK4_9BACT</name>
<feature type="domain" description="MotA/TolQ/ExbB proton channel" evidence="10">
    <location>
        <begin position="102"/>
        <end position="219"/>
    </location>
</feature>
<evidence type="ECO:0000256" key="4">
    <source>
        <dbReference type="ARBA" id="ARBA00022475"/>
    </source>
</evidence>
<proteinExistence type="inferred from homology"/>
<keyword evidence="3" id="KW-0813">Transport</keyword>
<keyword evidence="8 9" id="KW-0472">Membrane</keyword>
<dbReference type="GO" id="GO:0006935">
    <property type="term" value="P:chemotaxis"/>
    <property type="evidence" value="ECO:0007669"/>
    <property type="project" value="InterPro"/>
</dbReference>
<dbReference type="InterPro" id="IPR047055">
    <property type="entry name" value="MotA-like"/>
</dbReference>
<keyword evidence="7 9" id="KW-1133">Transmembrane helix</keyword>
<dbReference type="EMBL" id="CP036526">
    <property type="protein sequence ID" value="QDT11165.1"/>
    <property type="molecule type" value="Genomic_DNA"/>
</dbReference>
<sequence>MDIATIIGLILGFGLILVSIMMGSGGLMPFVDIPSGMIVFGGATAATFINFPLKSVFGTFGVVLKCFLFKLPAPAETIAQFKAFAEVVRKDGLLALEEKAADVSDDFMRRGLESLVGGSSATEVSDMLETELGYIQSRHQGGKKMIDSMGAAAPAFGMIGTLIGLVQMLGALDDPSKIGGGMATALLTTLYGAIVANVCCIPLAGKLEARSAEETMVRELIIRGVALLGEGATPRAIEEQLVTFLAPKSRATESKQAA</sequence>
<evidence type="ECO:0000256" key="5">
    <source>
        <dbReference type="ARBA" id="ARBA00022692"/>
    </source>
</evidence>
<dbReference type="PANTHER" id="PTHR30433">
    <property type="entry name" value="CHEMOTAXIS PROTEIN MOTA"/>
    <property type="match status" value="1"/>
</dbReference>
<accession>A0A517NVK4</accession>
<protein>
    <submittedName>
        <fullName evidence="11">Chemotaxis protein PomA</fullName>
    </submittedName>
</protein>
<evidence type="ECO:0000256" key="8">
    <source>
        <dbReference type="ARBA" id="ARBA00023136"/>
    </source>
</evidence>
<evidence type="ECO:0000256" key="7">
    <source>
        <dbReference type="ARBA" id="ARBA00022989"/>
    </source>
</evidence>
<feature type="transmembrane region" description="Helical" evidence="9">
    <location>
        <begin position="151"/>
        <end position="172"/>
    </location>
</feature>
<keyword evidence="12" id="KW-1185">Reference proteome</keyword>
<dbReference type="AlphaFoldDB" id="A0A517NVK4"/>
<dbReference type="Proteomes" id="UP000319817">
    <property type="component" value="Chromosome"/>
</dbReference>
<comment type="subcellular location">
    <subcellularLocation>
        <location evidence="1">Cell membrane</location>
        <topology evidence="1">Multi-pass membrane protein</topology>
    </subcellularLocation>
</comment>
<evidence type="ECO:0000256" key="2">
    <source>
        <dbReference type="ARBA" id="ARBA00008038"/>
    </source>
</evidence>
<dbReference type="PROSITE" id="PS01307">
    <property type="entry name" value="MOTA"/>
    <property type="match status" value="1"/>
</dbReference>
<evidence type="ECO:0000256" key="1">
    <source>
        <dbReference type="ARBA" id="ARBA00004651"/>
    </source>
</evidence>
<keyword evidence="6" id="KW-0283">Flagellar rotation</keyword>
<dbReference type="PANTHER" id="PTHR30433:SF2">
    <property type="entry name" value="MOTILITY PROTEIN A"/>
    <property type="match status" value="1"/>
</dbReference>
<evidence type="ECO:0000256" key="6">
    <source>
        <dbReference type="ARBA" id="ARBA00022779"/>
    </source>
</evidence>
<feature type="transmembrane region" description="Helical" evidence="9">
    <location>
        <begin position="178"/>
        <end position="204"/>
    </location>
</feature>
<feature type="transmembrane region" description="Helical" evidence="9">
    <location>
        <begin position="7"/>
        <end position="27"/>
    </location>
</feature>
<gene>
    <name evidence="11" type="primary">pomA</name>
    <name evidence="11" type="ORF">K239x_31590</name>
</gene>
<keyword evidence="4" id="KW-1003">Cell membrane</keyword>
<evidence type="ECO:0000259" key="10">
    <source>
        <dbReference type="Pfam" id="PF01618"/>
    </source>
</evidence>
<dbReference type="GO" id="GO:0005886">
    <property type="term" value="C:plasma membrane"/>
    <property type="evidence" value="ECO:0007669"/>
    <property type="project" value="UniProtKB-SubCell"/>
</dbReference>
<evidence type="ECO:0000313" key="11">
    <source>
        <dbReference type="EMBL" id="QDT11165.1"/>
    </source>
</evidence>
<organism evidence="11 12">
    <name type="scientific">Stieleria marina</name>
    <dbReference type="NCBI Taxonomy" id="1930275"/>
    <lineage>
        <taxon>Bacteria</taxon>
        <taxon>Pseudomonadati</taxon>
        <taxon>Planctomycetota</taxon>
        <taxon>Planctomycetia</taxon>
        <taxon>Pirellulales</taxon>
        <taxon>Pirellulaceae</taxon>
        <taxon>Stieleria</taxon>
    </lineage>
</organism>
<dbReference type="InterPro" id="IPR000540">
    <property type="entry name" value="Flag_MotA_CS"/>
</dbReference>
<dbReference type="InterPro" id="IPR002898">
    <property type="entry name" value="MotA_ExbB_proton_chnl"/>
</dbReference>
<reference evidence="11 12" key="1">
    <citation type="submission" date="2019-02" db="EMBL/GenBank/DDBJ databases">
        <title>Deep-cultivation of Planctomycetes and their phenomic and genomic characterization uncovers novel biology.</title>
        <authorList>
            <person name="Wiegand S."/>
            <person name="Jogler M."/>
            <person name="Boedeker C."/>
            <person name="Pinto D."/>
            <person name="Vollmers J."/>
            <person name="Rivas-Marin E."/>
            <person name="Kohn T."/>
            <person name="Peeters S.H."/>
            <person name="Heuer A."/>
            <person name="Rast P."/>
            <person name="Oberbeckmann S."/>
            <person name="Bunk B."/>
            <person name="Jeske O."/>
            <person name="Meyerdierks A."/>
            <person name="Storesund J.E."/>
            <person name="Kallscheuer N."/>
            <person name="Luecker S."/>
            <person name="Lage O.M."/>
            <person name="Pohl T."/>
            <person name="Merkel B.J."/>
            <person name="Hornburger P."/>
            <person name="Mueller R.-W."/>
            <person name="Bruemmer F."/>
            <person name="Labrenz M."/>
            <person name="Spormann A.M."/>
            <person name="Op den Camp H."/>
            <person name="Overmann J."/>
            <person name="Amann R."/>
            <person name="Jetten M.S.M."/>
            <person name="Mascher T."/>
            <person name="Medema M.H."/>
            <person name="Devos D.P."/>
            <person name="Kaster A.-K."/>
            <person name="Ovreas L."/>
            <person name="Rohde M."/>
            <person name="Galperin M.Y."/>
            <person name="Jogler C."/>
        </authorList>
    </citation>
    <scope>NUCLEOTIDE SEQUENCE [LARGE SCALE GENOMIC DNA]</scope>
    <source>
        <strain evidence="11 12">K23_9</strain>
    </source>
</reference>
<dbReference type="OrthoDB" id="9806929at2"/>